<dbReference type="FunFam" id="2.10.25.10:FF:000106">
    <property type="entry name" value="Heparan sulfate proteoglycan 2"/>
    <property type="match status" value="1"/>
</dbReference>
<dbReference type="Proteomes" id="UP000694402">
    <property type="component" value="Unassembled WGS sequence"/>
</dbReference>
<keyword evidence="19" id="KW-1185">Reference proteome</keyword>
<keyword evidence="8" id="KW-0325">Glycoprotein</keyword>
<dbReference type="GO" id="GO:0005576">
    <property type="term" value="C:extracellular region"/>
    <property type="evidence" value="ECO:0007669"/>
    <property type="project" value="UniProtKB-ARBA"/>
</dbReference>
<evidence type="ECO:0000259" key="14">
    <source>
        <dbReference type="PROSITE" id="PS50025"/>
    </source>
</evidence>
<dbReference type="SMART" id="SM00136">
    <property type="entry name" value="LamNT"/>
    <property type="match status" value="1"/>
</dbReference>
<dbReference type="Pfam" id="PF00055">
    <property type="entry name" value="Laminin_N"/>
    <property type="match status" value="1"/>
</dbReference>
<dbReference type="FunFam" id="2.10.25.10:FF:000083">
    <property type="entry name" value="Laminin subunit alpha"/>
    <property type="match status" value="1"/>
</dbReference>
<feature type="disulfide bond" evidence="10">
    <location>
        <begin position="1069"/>
        <end position="1078"/>
    </location>
</feature>
<keyword evidence="5" id="KW-0677">Repeat</keyword>
<reference evidence="18" key="2">
    <citation type="submission" date="2025-09" db="UniProtKB">
        <authorList>
            <consortium name="Ensembl"/>
        </authorList>
    </citation>
    <scope>IDENTIFICATION</scope>
</reference>
<feature type="disulfide bond" evidence="10">
    <location>
        <begin position="1482"/>
        <end position="1491"/>
    </location>
</feature>
<dbReference type="InterPro" id="IPR050440">
    <property type="entry name" value="Laminin/Netrin_ECM"/>
</dbReference>
<name>A0A8C8K2R8_ONCTS</name>
<dbReference type="InterPro" id="IPR001791">
    <property type="entry name" value="Laminin_G"/>
</dbReference>
<organism evidence="18 19">
    <name type="scientific">Oncorhynchus tshawytscha</name>
    <name type="common">Chinook salmon</name>
    <name type="synonym">Salmo tshawytscha</name>
    <dbReference type="NCBI Taxonomy" id="74940"/>
    <lineage>
        <taxon>Eukaryota</taxon>
        <taxon>Metazoa</taxon>
        <taxon>Chordata</taxon>
        <taxon>Craniata</taxon>
        <taxon>Vertebrata</taxon>
        <taxon>Euteleostomi</taxon>
        <taxon>Actinopterygii</taxon>
        <taxon>Neopterygii</taxon>
        <taxon>Teleostei</taxon>
        <taxon>Protacanthopterygii</taxon>
        <taxon>Salmoniformes</taxon>
        <taxon>Salmonidae</taxon>
        <taxon>Salmoninae</taxon>
        <taxon>Oncorhynchus</taxon>
    </lineage>
</organism>
<dbReference type="Gene3D" id="2.60.120.260">
    <property type="entry name" value="Galactose-binding domain-like"/>
    <property type="match status" value="1"/>
</dbReference>
<dbReference type="FunFam" id="2.10.25.10:FF:000034">
    <property type="entry name" value="Laminin subunit alpha 3"/>
    <property type="match status" value="1"/>
</dbReference>
<evidence type="ECO:0000256" key="1">
    <source>
        <dbReference type="ARBA" id="ARBA00004302"/>
    </source>
</evidence>
<evidence type="ECO:0000256" key="12">
    <source>
        <dbReference type="SAM" id="MobiDB-lite"/>
    </source>
</evidence>
<evidence type="ECO:0000256" key="7">
    <source>
        <dbReference type="ARBA" id="ARBA00023157"/>
    </source>
</evidence>
<keyword evidence="9 10" id="KW-0424">Laminin EGF-like domain</keyword>
<dbReference type="PRINTS" id="PR00011">
    <property type="entry name" value="EGFLAMININ"/>
</dbReference>
<dbReference type="Gene3D" id="2.170.300.10">
    <property type="entry name" value="Tie2 ligand-binding domain superfamily"/>
    <property type="match status" value="1"/>
</dbReference>
<feature type="domain" description="Laminin IV type A" evidence="16">
    <location>
        <begin position="1258"/>
        <end position="1429"/>
    </location>
</feature>
<evidence type="ECO:0000256" key="5">
    <source>
        <dbReference type="ARBA" id="ARBA00022737"/>
    </source>
</evidence>
<evidence type="ECO:0000256" key="3">
    <source>
        <dbReference type="ARBA" id="ARBA00022530"/>
    </source>
</evidence>
<keyword evidence="3" id="KW-0272">Extracellular matrix</keyword>
<dbReference type="InterPro" id="IPR000742">
    <property type="entry name" value="EGF"/>
</dbReference>
<keyword evidence="6" id="KW-0084">Basement membrane</keyword>
<feature type="domain" description="Laminin N-terminal" evidence="17">
    <location>
        <begin position="35"/>
        <end position="288"/>
    </location>
</feature>
<feature type="signal peptide" evidence="13">
    <location>
        <begin position="1"/>
        <end position="27"/>
    </location>
</feature>
<dbReference type="SMART" id="SM00282">
    <property type="entry name" value="LamG"/>
    <property type="match status" value="1"/>
</dbReference>
<evidence type="ECO:0000256" key="10">
    <source>
        <dbReference type="PROSITE-ProRule" id="PRU00460"/>
    </source>
</evidence>
<dbReference type="PROSITE" id="PS50027">
    <property type="entry name" value="EGF_LAM_2"/>
    <property type="match status" value="8"/>
</dbReference>
<evidence type="ECO:0000313" key="19">
    <source>
        <dbReference type="Proteomes" id="UP000694402"/>
    </source>
</evidence>
<dbReference type="FunFam" id="2.10.25.10:FF:000407">
    <property type="entry name" value="Laminin subunit alpha-3"/>
    <property type="match status" value="1"/>
</dbReference>
<proteinExistence type="predicted"/>
<feature type="compositionally biased region" description="Basic residues" evidence="12">
    <location>
        <begin position="818"/>
        <end position="831"/>
    </location>
</feature>
<accession>A0A8C8K2R8</accession>
<dbReference type="AlphaFoldDB" id="A0A8C8K2R8"/>
<dbReference type="GO" id="GO:0009888">
    <property type="term" value="P:tissue development"/>
    <property type="evidence" value="ECO:0007669"/>
    <property type="project" value="TreeGrafter"/>
</dbReference>
<dbReference type="InterPro" id="IPR000034">
    <property type="entry name" value="Laminin_IV"/>
</dbReference>
<feature type="disulfide bond" evidence="10">
    <location>
        <begin position="1208"/>
        <end position="1217"/>
    </location>
</feature>
<dbReference type="GO" id="GO:0005604">
    <property type="term" value="C:basement membrane"/>
    <property type="evidence" value="ECO:0007669"/>
    <property type="project" value="UniProtKB-SubCell"/>
</dbReference>
<dbReference type="Pfam" id="PF00052">
    <property type="entry name" value="Laminin_B"/>
    <property type="match status" value="1"/>
</dbReference>
<evidence type="ECO:0008006" key="20">
    <source>
        <dbReference type="Google" id="ProtNLM"/>
    </source>
</evidence>
<dbReference type="SMART" id="SM00181">
    <property type="entry name" value="EGF"/>
    <property type="match status" value="7"/>
</dbReference>
<dbReference type="SMART" id="SM00281">
    <property type="entry name" value="LamB"/>
    <property type="match status" value="1"/>
</dbReference>
<gene>
    <name evidence="18" type="primary">LAMA3</name>
</gene>
<evidence type="ECO:0000256" key="4">
    <source>
        <dbReference type="ARBA" id="ARBA00022729"/>
    </source>
</evidence>
<evidence type="ECO:0000256" key="2">
    <source>
        <dbReference type="ARBA" id="ARBA00022525"/>
    </source>
</evidence>
<evidence type="ECO:0000256" key="9">
    <source>
        <dbReference type="ARBA" id="ARBA00023292"/>
    </source>
</evidence>
<dbReference type="GO" id="GO:0009887">
    <property type="term" value="P:animal organ morphogenesis"/>
    <property type="evidence" value="ECO:0007669"/>
    <property type="project" value="TreeGrafter"/>
</dbReference>
<comment type="caution">
    <text evidence="10">Lacks conserved residue(s) required for the propagation of feature annotation.</text>
</comment>
<feature type="domain" description="Laminin EGF-like" evidence="15">
    <location>
        <begin position="418"/>
        <end position="461"/>
    </location>
</feature>
<dbReference type="Pfam" id="PF02210">
    <property type="entry name" value="Laminin_G_2"/>
    <property type="match status" value="1"/>
</dbReference>
<feature type="disulfide bond" evidence="10">
    <location>
        <begin position="479"/>
        <end position="491"/>
    </location>
</feature>
<evidence type="ECO:0000259" key="16">
    <source>
        <dbReference type="PROSITE" id="PS51115"/>
    </source>
</evidence>
<keyword evidence="7 10" id="KW-1015">Disulfide bond</keyword>
<feature type="disulfide bond" evidence="10">
    <location>
        <begin position="1162"/>
        <end position="1171"/>
    </location>
</feature>
<dbReference type="Pfam" id="PF06009">
    <property type="entry name" value="Laminin_II"/>
    <property type="match status" value="1"/>
</dbReference>
<feature type="disulfide bond" evidence="10">
    <location>
        <begin position="1532"/>
        <end position="1541"/>
    </location>
</feature>
<evidence type="ECO:0000256" key="8">
    <source>
        <dbReference type="ARBA" id="ARBA00023180"/>
    </source>
</evidence>
<feature type="disulfide bond" evidence="10">
    <location>
        <begin position="1050"/>
        <end position="1067"/>
    </location>
</feature>
<feature type="domain" description="Laminin EGF-like" evidence="15">
    <location>
        <begin position="1463"/>
        <end position="1509"/>
    </location>
</feature>
<dbReference type="Pfam" id="PF24973">
    <property type="entry name" value="EGF_LMN_ATRN"/>
    <property type="match status" value="1"/>
</dbReference>
<dbReference type="SMART" id="SM00180">
    <property type="entry name" value="EGF_Lam"/>
    <property type="match status" value="13"/>
</dbReference>
<reference evidence="18" key="1">
    <citation type="submission" date="2025-08" db="UniProtKB">
        <authorList>
            <consortium name="Ensembl"/>
        </authorList>
    </citation>
    <scope>IDENTIFICATION</scope>
</reference>
<feature type="domain" description="Laminin EGF-like" evidence="15">
    <location>
        <begin position="1138"/>
        <end position="1186"/>
    </location>
</feature>
<evidence type="ECO:0000313" key="18">
    <source>
        <dbReference type="Ensembl" id="ENSOTSP00005099914.2"/>
    </source>
</evidence>
<dbReference type="PANTHER" id="PTHR10574">
    <property type="entry name" value="NETRIN/LAMININ-RELATED"/>
    <property type="match status" value="1"/>
</dbReference>
<dbReference type="SUPFAM" id="SSF57196">
    <property type="entry name" value="EGF/Laminin"/>
    <property type="match status" value="10"/>
</dbReference>
<dbReference type="GeneTree" id="ENSGT00940000155638"/>
<feature type="coiled-coil region" evidence="11">
    <location>
        <begin position="1787"/>
        <end position="1837"/>
    </location>
</feature>
<dbReference type="PROSITE" id="PS50025">
    <property type="entry name" value="LAM_G_DOMAIN"/>
    <property type="match status" value="1"/>
</dbReference>
<feature type="disulfide bond" evidence="10">
    <location>
        <begin position="1189"/>
        <end position="1206"/>
    </location>
</feature>
<evidence type="ECO:0000259" key="17">
    <source>
        <dbReference type="PROSITE" id="PS51117"/>
    </source>
</evidence>
<sequence>MARGMKGAHPAALLCTFTLLLWGDVYAQVSFNEITGFSLSPPYFNLAEGSRISATATCGQDETGRPRSDLYCKLVGGPTFGLPSQTIQGQYCDRCNSNEPNKAHPVSNAIDGTERWWQSPPLSRGPMYNEVNVTLDLGQLFHVAYVLIKFANAPRPDLWVLERSLDHGKTYAPWQYFAHSERECIERFGKQPNGRIVGDDDQICTTEYSKTVPLENGEIVVSLVNGRPGSKNFSYSPVLRDFTKATNIRLHFLRTSTLLGHLISKAQRDPTVTRRYYYSIKDISVGGRCVCHGHAQVCGGRNQGNPNRLQCECKHNTCGESCDRCCPGFNQKPWRVATTDSPNECQPCQCHSHATECYYDPEVEQRTESLDTFGSYNGGGVCINCQHNTAGVNCELCADGFYRPHGVPPQSHSGCIPCRCDARTTAACEMGTGRCRCRAEFTGNNCERCADGYYGYPQCIRYPIYQPTTKSPAGHIVECLCDRRGSVLELCDASGRCVCREGVEGRQCDRCRPGHHTFPNCQISGRCLCRPGVVGQQCDRCSGSCGCLPNVDGTLCDTCKPLYWNLATENPSGCKGGGQCFCKPNVCSHTCDTCKEGYYLLQKRNYFGCHGCQCDVGGAISRGCDEMSGQCQCRKNIVGRTCNEPAPNYYFPSLHHLRYEVEDGITPNARPVRFGYDPKEFPEFSWRGYAIMSPAQVRHCTLNYIKTCQHVWSGQSKEVVFPPSSSPAYLTVPGDGFSELFSLTPGKWIIRIRAEGLLLDYVVLLPSDYYEAPVLQEKITQPCTYTSTANRDANCLLYKHVAMDRLSSVLGSQGQFSSRRRRRSRQARVRRPTPDHPDMASLTGRQVGLGLGCMLDNEHVSNYANTLSLISYCLCGIDQRMFLNMCSSCVVFLQNEISFSARVEAPGRYVFVVHYCQPEHTTFPVEVRVEAGRTWTGFVNASFCPGVSCCRKVVIAERRIALDLPQPDLAISLKVPPRKTLTLDYILVVPDDSYTPDLLKEKPLDKSSDFTRQCEGQGFYIDPRTSSQFCQVSTRSLVAAYSDGALPCYCDKSGATGPTCNPVGGQCPCRPHVIGRQCTRCATGYYGFPYCKPCECGQRLCHEVTGQCICPPQTVKPACDVCESQTFSYHPLVGCEGCDCSPSGVRPNTGRDCDRDTGQCICKPRIGGRQCDRCAAGFYRFPKCLPCSCNQGGVTADVCHPDTGQCLCKRNVQGALCDACRDGSFHFDPSHPRGCISCFCFGANSQCQSTRKRRGKFVDMHGWRLERADQEEVTSVLNPSSNTVVADIQELPGTTQLLHWVAPPSYLGDRVSSYGGYLTYQAKSFGIPSEGMSLLDRRPDMALVHMAPKTPEPDRLHQGRVQLVEGNWRHAGTNRPVSREDLMVVLAGLVALRVRALYFTQSQRLSLGEVGLEEATDTGSGGPASTVEQCACSPLYRGDSCQKCATGYYRDGSGPYLGLCVPCTCNGLANECDERTGRCLNCQYNTAGDRCERCKEGYYGDAAQRSCRVCPCPFSVFAVGCREAAGGFQCVCKQGYAGDRCERCAPGYYGDPLTAGGSCRPCDCNNVNSCDSRTGESGSSGGVVPSENLAKMLSEAERMVKEMEKRNFNPQKDAAEIERDEAQKHCKNTVTLSSSSSLQEYEQLAAQLDGARTALTKKVNSLSQAVAKEDIVERAEKHAENLAKLAKELQEDSSGRSDVRDAMDAIKAYKNITDAVNAAEKAAKEAKDAADKALKVSSQSILYVQRCLSTLCPFCTGVKWLKGLTILSLSLSLCISLSPFPLSPSTVKNLLNTIPSLQDKISEVEELSSQLSPVTNISENIKRIKELIEQARDAANRIVVPMKFSGEGHVELHPPRDMEDLKAYTALSLSLQRQMEHADGTHMFVLYLGNKDVSGLDNYIGMALRKNVLFCVYKLSGEEYEIKTDYITRSPSEPAFFDKVDLHRIYQDAQVILTKLFTSNDPDPPQTSSNLIIPEYLSTFNDRFISLYNFKKAVKINLETPCKRLPLKGCMKNVKLNSKYPNFQEKVGISRGCPKDLLVSLHLSLKFSNVVNTVSQPNFSLDVRTKSAKGLLFYAATRGGSSHVALYLSKGRIRLSVDKSKKIFNREKYNDGKWHSVSDLEKKKFRLVVDGIRAQGGQLTTPMELISPLYMGSAPDSLNKELKVQSVIGCVRNFKMNGTPMPEPTTNHGAGPCFDGQAQSGAYFSGRGAYVIINDSFVVGSSFEVVFDIRPRSLTGVLLHAGDSSRPRRGPNTGHHLSLYMHRGETPSLFCLLNTVLYLTFPCAETSMHLTLPVTESFKGCIQNMKINEDPVSFEKLSGVFGPVNLRECPAE</sequence>
<keyword evidence="4 13" id="KW-0732">Signal</keyword>
<dbReference type="GO" id="GO:0007411">
    <property type="term" value="P:axon guidance"/>
    <property type="evidence" value="ECO:0007669"/>
    <property type="project" value="TreeGrafter"/>
</dbReference>
<dbReference type="PROSITE" id="PS01248">
    <property type="entry name" value="EGF_LAM_1"/>
    <property type="match status" value="4"/>
</dbReference>
<dbReference type="InterPro" id="IPR010307">
    <property type="entry name" value="Laminin_dom_II"/>
</dbReference>
<dbReference type="InterPro" id="IPR008211">
    <property type="entry name" value="Laminin_N"/>
</dbReference>
<keyword evidence="11" id="KW-0175">Coiled coil</keyword>
<feature type="domain" description="Laminin EGF-like" evidence="15">
    <location>
        <begin position="1048"/>
        <end position="1093"/>
    </location>
</feature>
<evidence type="ECO:0000259" key="15">
    <source>
        <dbReference type="PROSITE" id="PS50027"/>
    </source>
</evidence>
<dbReference type="Pfam" id="PF00053">
    <property type="entry name" value="EGF_laminin"/>
    <property type="match status" value="11"/>
</dbReference>
<comment type="subcellular location">
    <subcellularLocation>
        <location evidence="1">Secreted</location>
        <location evidence="1">Extracellular space</location>
        <location evidence="1">Extracellular matrix</location>
        <location evidence="1">Basement membrane</location>
    </subcellularLocation>
</comment>
<feature type="domain" description="Laminin G" evidence="14">
    <location>
        <begin position="2034"/>
        <end position="2193"/>
    </location>
</feature>
<feature type="coiled-coil region" evidence="11">
    <location>
        <begin position="1638"/>
        <end position="1736"/>
    </location>
</feature>
<feature type="disulfide bond" evidence="10">
    <location>
        <begin position="499"/>
        <end position="508"/>
    </location>
</feature>
<evidence type="ECO:0000256" key="13">
    <source>
        <dbReference type="SAM" id="SignalP"/>
    </source>
</evidence>
<dbReference type="SUPFAM" id="SSF49899">
    <property type="entry name" value="Concanavalin A-like lectins/glucanases"/>
    <property type="match status" value="3"/>
</dbReference>
<dbReference type="FunFam" id="2.10.25.10:FF:000209">
    <property type="entry name" value="Laminin subunit alpha 5"/>
    <property type="match status" value="1"/>
</dbReference>
<dbReference type="Gene3D" id="2.10.25.10">
    <property type="entry name" value="Laminin"/>
    <property type="match status" value="9"/>
</dbReference>
<feature type="domain" description="Laminin EGF-like" evidence="15">
    <location>
        <begin position="527"/>
        <end position="576"/>
    </location>
</feature>
<dbReference type="InterPro" id="IPR013320">
    <property type="entry name" value="ConA-like_dom_sf"/>
</dbReference>
<feature type="region of interest" description="Disordered" evidence="12">
    <location>
        <begin position="812"/>
        <end position="840"/>
    </location>
</feature>
<feature type="domain" description="Laminin EGF-like" evidence="15">
    <location>
        <begin position="1187"/>
        <end position="1237"/>
    </location>
</feature>
<dbReference type="GO" id="GO:0007155">
    <property type="term" value="P:cell adhesion"/>
    <property type="evidence" value="ECO:0007669"/>
    <property type="project" value="InterPro"/>
</dbReference>
<dbReference type="FunFam" id="2.10.25.10:FF:000069">
    <property type="entry name" value="Laminin subunit alpha 1"/>
    <property type="match status" value="1"/>
</dbReference>
<feature type="domain" description="Laminin EGF-like" evidence="15">
    <location>
        <begin position="1510"/>
        <end position="1561"/>
    </location>
</feature>
<dbReference type="PROSITE" id="PS51117">
    <property type="entry name" value="LAMININ_NTER"/>
    <property type="match status" value="1"/>
</dbReference>
<protein>
    <recommendedName>
        <fullName evidence="20">Laminin subunit alpha 3</fullName>
    </recommendedName>
</protein>
<feature type="disulfide bond" evidence="10">
    <location>
        <begin position="1048"/>
        <end position="1060"/>
    </location>
</feature>
<dbReference type="CDD" id="cd00110">
    <property type="entry name" value="LamG"/>
    <property type="match status" value="2"/>
</dbReference>
<dbReference type="InterPro" id="IPR002049">
    <property type="entry name" value="LE_dom"/>
</dbReference>
<feature type="domain" description="Laminin EGF-like" evidence="15">
    <location>
        <begin position="479"/>
        <end position="523"/>
    </location>
</feature>
<dbReference type="GO" id="GO:0005201">
    <property type="term" value="F:extracellular matrix structural constituent"/>
    <property type="evidence" value="ECO:0007669"/>
    <property type="project" value="TreeGrafter"/>
</dbReference>
<dbReference type="PANTHER" id="PTHR10574:SF406">
    <property type="entry name" value="LAMININ SUBUNIT ALPHA 5"/>
    <property type="match status" value="1"/>
</dbReference>
<dbReference type="Ensembl" id="ENSOTST00005108084.2">
    <property type="protein sequence ID" value="ENSOTSP00005099914.2"/>
    <property type="gene ID" value="ENSOTSG00005046092.2"/>
</dbReference>
<dbReference type="InterPro" id="IPR056863">
    <property type="entry name" value="LMN_ATRN_NET-like_EGF"/>
</dbReference>
<evidence type="ECO:0000256" key="11">
    <source>
        <dbReference type="SAM" id="Coils"/>
    </source>
</evidence>
<feature type="disulfide bond" evidence="10">
    <location>
        <begin position="1187"/>
        <end position="1199"/>
    </location>
</feature>
<feature type="chain" id="PRO_5044226978" description="Laminin subunit alpha 3" evidence="13">
    <location>
        <begin position="28"/>
        <end position="2332"/>
    </location>
</feature>
<dbReference type="Gene3D" id="2.60.120.200">
    <property type="match status" value="3"/>
</dbReference>
<feature type="disulfide bond" evidence="10">
    <location>
        <begin position="547"/>
        <end position="556"/>
    </location>
</feature>
<keyword evidence="2" id="KW-0964">Secreted</keyword>
<dbReference type="FunFam" id="2.10.25.10:FF:000011">
    <property type="entry name" value="Cadherin EGF LAG seven-pass G-type receptor"/>
    <property type="match status" value="1"/>
</dbReference>
<dbReference type="FunFam" id="2.60.120.260:FF:000092">
    <property type="entry name" value="Laminin subunit alpha-3"/>
    <property type="match status" value="1"/>
</dbReference>
<dbReference type="PROSITE" id="PS51115">
    <property type="entry name" value="LAMININ_IVA"/>
    <property type="match status" value="1"/>
</dbReference>
<feature type="disulfide bond" evidence="10">
    <location>
        <begin position="437"/>
        <end position="446"/>
    </location>
</feature>
<dbReference type="CDD" id="cd00055">
    <property type="entry name" value="EGF_Lam"/>
    <property type="match status" value="11"/>
</dbReference>
<evidence type="ECO:0000256" key="6">
    <source>
        <dbReference type="ARBA" id="ARBA00022869"/>
    </source>
</evidence>